<keyword evidence="2" id="KW-1185">Reference proteome</keyword>
<organism evidence="1 2">
    <name type="scientific">Streptomyces aurantiacus JA 4570</name>
    <dbReference type="NCBI Taxonomy" id="1286094"/>
    <lineage>
        <taxon>Bacteria</taxon>
        <taxon>Bacillati</taxon>
        <taxon>Actinomycetota</taxon>
        <taxon>Actinomycetes</taxon>
        <taxon>Kitasatosporales</taxon>
        <taxon>Streptomycetaceae</taxon>
        <taxon>Streptomyces</taxon>
        <taxon>Streptomyces aurantiacus group</taxon>
    </lineage>
</organism>
<proteinExistence type="predicted"/>
<dbReference type="AlphaFoldDB" id="S3ZNG4"/>
<accession>S3ZNG4</accession>
<dbReference type="Proteomes" id="UP000014629">
    <property type="component" value="Unassembled WGS sequence"/>
</dbReference>
<comment type="caution">
    <text evidence="1">The sequence shown here is derived from an EMBL/GenBank/DDBJ whole genome shotgun (WGS) entry which is preliminary data.</text>
</comment>
<name>S3ZNG4_9ACTN</name>
<sequence length="67" mass="7577">MDAEELLRRIRAARDWAVREEQQLDAATRAAIDETDVLGLTIRSSAFEAVRQALDEILRPGTHENTD</sequence>
<evidence type="ECO:0000313" key="1">
    <source>
        <dbReference type="EMBL" id="EPH44723.1"/>
    </source>
</evidence>
<dbReference type="PATRIC" id="fig|1286094.4.peg.2257"/>
<reference evidence="1 2" key="1">
    <citation type="submission" date="2013-02" db="EMBL/GenBank/DDBJ databases">
        <title>Draft Genome Sequence of Streptomyces aurantiacus, Which Produces Setomimycin.</title>
        <authorList>
            <person name="Gruening B.A."/>
            <person name="Praeg A."/>
            <person name="Erxleben A."/>
            <person name="Guenther S."/>
            <person name="Mueller M."/>
        </authorList>
    </citation>
    <scope>NUCLEOTIDE SEQUENCE [LARGE SCALE GENOMIC DNA]</scope>
    <source>
        <strain evidence="1 2">JA 4570</strain>
    </source>
</reference>
<dbReference type="EMBL" id="AOPZ01000078">
    <property type="protein sequence ID" value="EPH44723.1"/>
    <property type="molecule type" value="Genomic_DNA"/>
</dbReference>
<gene>
    <name evidence="1" type="ORF">STRAU_2281</name>
</gene>
<evidence type="ECO:0000313" key="2">
    <source>
        <dbReference type="Proteomes" id="UP000014629"/>
    </source>
</evidence>
<protein>
    <submittedName>
        <fullName evidence="1">Uncharacterized protein</fullName>
    </submittedName>
</protein>